<gene>
    <name evidence="2" type="ORF">SBAD_LOCUS10794</name>
</gene>
<dbReference type="WBParaSite" id="SBAD_0001117001-mRNA-1">
    <property type="protein sequence ID" value="SBAD_0001117001-mRNA-1"/>
    <property type="gene ID" value="SBAD_0001117001"/>
</dbReference>
<accession>A0A183J4J6</accession>
<sequence>MDIAQEVASGDAAFDFTRFFDKRSDLFATMSFSDIQWFYVRSKNLKTVLHQSFIEQRRPKHGVTKEVSLTPVTSPRQHVIKIVYGRAVSNDEYTLYRLMGVVAVQALQLSGNKMKKISNPLALKAGLTYATVGSSYLVYTMALEFLFAKMPVSVMALCIYRARKLSYSQIDAAVDDINEGVTKALLKQKTKDGVSVKDWLADEANVKAVVERYEIMIQRIRNSHNSDELRKISTLKSFCRLIDDTTLFHLDYIRTHRLVFQSPVLRESIQKNDLILYDELCHYFR</sequence>
<keyword evidence="3" id="KW-1185">Reference proteome</keyword>
<dbReference type="InterPro" id="IPR057839">
    <property type="entry name" value="Fimo_NCAP"/>
</dbReference>
<dbReference type="AlphaFoldDB" id="A0A183J4J6"/>
<evidence type="ECO:0000313" key="4">
    <source>
        <dbReference type="WBParaSite" id="SBAD_0001117001-mRNA-1"/>
    </source>
</evidence>
<evidence type="ECO:0000313" key="2">
    <source>
        <dbReference type="EMBL" id="VDP34722.1"/>
    </source>
</evidence>
<dbReference type="EMBL" id="UZAM01014579">
    <property type="protein sequence ID" value="VDP34722.1"/>
    <property type="molecule type" value="Genomic_DNA"/>
</dbReference>
<comment type="subcellular location">
    <subcellularLocation>
        <location evidence="1">Virion</location>
    </subcellularLocation>
</comment>
<name>A0A183J4J6_9BILA</name>
<reference evidence="2 3" key="2">
    <citation type="submission" date="2018-11" db="EMBL/GenBank/DDBJ databases">
        <authorList>
            <consortium name="Pathogen Informatics"/>
        </authorList>
    </citation>
    <scope>NUCLEOTIDE SEQUENCE [LARGE SCALE GENOMIC DNA]</scope>
</reference>
<evidence type="ECO:0000256" key="1">
    <source>
        <dbReference type="ARBA" id="ARBA00004328"/>
    </source>
</evidence>
<dbReference type="Pfam" id="PF25629">
    <property type="entry name" value="Fimo_NCAP"/>
    <property type="match status" value="1"/>
</dbReference>
<evidence type="ECO:0000313" key="3">
    <source>
        <dbReference type="Proteomes" id="UP000270296"/>
    </source>
</evidence>
<dbReference type="Proteomes" id="UP000270296">
    <property type="component" value="Unassembled WGS sequence"/>
</dbReference>
<organism evidence="4">
    <name type="scientific">Soboliphyme baturini</name>
    <dbReference type="NCBI Taxonomy" id="241478"/>
    <lineage>
        <taxon>Eukaryota</taxon>
        <taxon>Metazoa</taxon>
        <taxon>Ecdysozoa</taxon>
        <taxon>Nematoda</taxon>
        <taxon>Enoplea</taxon>
        <taxon>Dorylaimia</taxon>
        <taxon>Dioctophymatida</taxon>
        <taxon>Dioctophymatoidea</taxon>
        <taxon>Soboliphymatidae</taxon>
        <taxon>Soboliphyme</taxon>
    </lineage>
</organism>
<protein>
    <submittedName>
        <fullName evidence="4">DUF4760 domain-containing protein</fullName>
    </submittedName>
</protein>
<reference evidence="4" key="1">
    <citation type="submission" date="2016-06" db="UniProtKB">
        <authorList>
            <consortium name="WormBaseParasite"/>
        </authorList>
    </citation>
    <scope>IDENTIFICATION</scope>
</reference>
<proteinExistence type="predicted"/>